<proteinExistence type="predicted"/>
<evidence type="ECO:0000313" key="3">
    <source>
        <dbReference type="EMBL" id="AFI04818.1"/>
    </source>
</evidence>
<keyword evidence="2" id="KW-0732">Signal</keyword>
<sequence>MKNIFHKNGRLKAFCLSLVASLSLSELGAEEDGFFFGIDYQASLARQNIKNPGYASAQLLREEIKQGAQSVNSAAVPLAYYLELLGSKTVELMSQLCKGKDGECAPRIGGTSTPNLANYTPTDSGLLFNSLYILQTLLSMSQTPEYRQEALAGKIQPLVLSYGDLLPNGKPIQDLIPTLQPGQTFNITQAMMNVAQNIDTALGVIGANSTSPFASKESINASSANSGTMPNGGGADTPKTAGTPIADGAQQLYNYLMQAIVLGVAGVESMNLQTGDTKFGQNPFYWENVGTDKNPHYVYIGQHNGISIGDVATGMQGFGAQSSLLGAHSTISQIEALVKQGRSLALDTQILGEYLKQTVCQIGANLCGLKKGDTNEDIPLLPQYDIPKGWDATKVKEYIQATIQGTNGKAILPFYEPGSKTPTKIAVMGNIAGLQASKSLVQTQLERLVSGSKSLYEISYLPNLQALNSYQSGSMNGFGSKLGYKQFFGRKRNLGLRYYGFLDYGAVNFGSGNLKVGANLVTYGAGTDLLYNVFERSRGREKTTLGFFAGIQLAGQSWFTDVLDQLNGRMPSKISHSSFQFLFDLGVRTNFSKRKPGKHTFQQGMEVGVKIPTIQHTYFKTAGVSVSYLRNFSFYVGYTVGF</sequence>
<dbReference type="InterPro" id="IPR002718">
    <property type="entry name" value="OMP_Helicobacter"/>
</dbReference>
<feature type="signal peptide" evidence="2">
    <location>
        <begin position="1"/>
        <end position="28"/>
    </location>
</feature>
<dbReference type="HOGENOM" id="CLU_408130_0_0_7"/>
<dbReference type="AlphaFoldDB" id="I0EPE9"/>
<name>I0EPE9_HELC0</name>
<dbReference type="PRINTS" id="PR01776">
    <property type="entry name" value="HPOMPFAMILY"/>
</dbReference>
<dbReference type="Proteomes" id="UP000005010">
    <property type="component" value="Chromosome"/>
</dbReference>
<organism evidence="3 4">
    <name type="scientific">Helicobacter cetorum (strain ATCC BAA-429 / MIT 00-7128)</name>
    <dbReference type="NCBI Taxonomy" id="182217"/>
    <lineage>
        <taxon>Bacteria</taxon>
        <taxon>Pseudomonadati</taxon>
        <taxon>Campylobacterota</taxon>
        <taxon>Epsilonproteobacteria</taxon>
        <taxon>Campylobacterales</taxon>
        <taxon>Helicobacteraceae</taxon>
        <taxon>Helicobacter</taxon>
    </lineage>
</organism>
<dbReference type="Pfam" id="PF01856">
    <property type="entry name" value="HP_OMP"/>
    <property type="match status" value="1"/>
</dbReference>
<protein>
    <recommendedName>
        <fullName evidence="5">Outer membrane protein</fullName>
    </recommendedName>
</protein>
<reference evidence="4" key="1">
    <citation type="submission" date="2012-04" db="EMBL/GenBank/DDBJ databases">
        <title>Complete genome sequence of Helicobacter cetorum strain MIT 00-7128.</title>
        <authorList>
            <person name="Kersulyte D."/>
            <person name="Berg D.E."/>
        </authorList>
    </citation>
    <scope>NUCLEOTIDE SEQUENCE [LARGE SCALE GENOMIC DNA]</scope>
    <source>
        <strain evidence="4">MIT 00-7128</strain>
    </source>
</reference>
<feature type="compositionally biased region" description="Polar residues" evidence="1">
    <location>
        <begin position="217"/>
        <end position="229"/>
    </location>
</feature>
<dbReference type="RefSeq" id="WP_014661685.1">
    <property type="nucleotide sequence ID" value="NC_017737.1"/>
</dbReference>
<dbReference type="EMBL" id="CP003479">
    <property type="protein sequence ID" value="AFI04818.1"/>
    <property type="molecule type" value="Genomic_DNA"/>
</dbReference>
<accession>I0EPE9</accession>
<dbReference type="PATRIC" id="fig|182217.3.peg.1653"/>
<feature type="region of interest" description="Disordered" evidence="1">
    <location>
        <begin position="217"/>
        <end position="243"/>
    </location>
</feature>
<dbReference type="eggNOG" id="COG3170">
    <property type="taxonomic scope" value="Bacteria"/>
</dbReference>
<dbReference type="KEGG" id="hce:HCW_07805"/>
<evidence type="ECO:0000256" key="2">
    <source>
        <dbReference type="SAM" id="SignalP"/>
    </source>
</evidence>
<gene>
    <name evidence="3" type="ordered locus">HCW_07805</name>
</gene>
<feature type="chain" id="PRO_5003625683" description="Outer membrane protein" evidence="2">
    <location>
        <begin position="29"/>
        <end position="642"/>
    </location>
</feature>
<evidence type="ECO:0008006" key="5">
    <source>
        <dbReference type="Google" id="ProtNLM"/>
    </source>
</evidence>
<evidence type="ECO:0000256" key="1">
    <source>
        <dbReference type="SAM" id="MobiDB-lite"/>
    </source>
</evidence>
<keyword evidence="4" id="KW-1185">Reference proteome</keyword>
<evidence type="ECO:0000313" key="4">
    <source>
        <dbReference type="Proteomes" id="UP000005010"/>
    </source>
</evidence>